<sequence>MKTIYLAVVAGLSLALSACRNDQNTQTDALASTLPGQQAPAAPPAPDWAKNATIYEVNVRQFSPRGTFKAVEEHLPRLKELGVDIVWLMPIHPISQEKRQGTLGNPYAVADYLTVNPDYGTPADFKALVQRAHDVGLRVIIDWVPNHTGWDHPWVKAHPDWYTSVNGKIISPVTKEGKPTGWTDVAQLNYDNPDMRQAMIQAMQFWIKEYDIDGFRIEVAGMVPNNFWQEVRPALDKIKPVFLLSEWEDDPEHFKWFNANYGWSLYRLLQDIVAGNRPASAIDTLLDYNQTNFPGWYYQMHFTHNHDENAYRGTLQETFGPAADVFTVLTCTIDGMPLIYNGMESNLNKQLSFYDKDTIPWDTYSKSRFFKTLFTLKHRNQALWNGPAGGPTVKIPTNHDDKVYAFYRRRDNDWITVILNLSEQPLTVRLNGEGYEGRYMEIFTRQPAELKPQMTVSLKPWGYQVYTN</sequence>
<feature type="chain" id="PRO_5045237471" evidence="1">
    <location>
        <begin position="21"/>
        <end position="468"/>
    </location>
</feature>
<protein>
    <submittedName>
        <fullName evidence="3">Alpha-amylase family glycosyl hydrolase</fullName>
    </submittedName>
</protein>
<dbReference type="Pfam" id="PF00128">
    <property type="entry name" value="Alpha-amylase"/>
    <property type="match status" value="1"/>
</dbReference>
<accession>A0ABP8N6I3</accession>
<keyword evidence="4" id="KW-1185">Reference proteome</keyword>
<dbReference type="PANTHER" id="PTHR47786">
    <property type="entry name" value="ALPHA-1,4-GLUCAN:MALTOSE-1-PHOSPHATE MALTOSYLTRANSFERASE"/>
    <property type="match status" value="1"/>
</dbReference>
<dbReference type="CDD" id="cd11313">
    <property type="entry name" value="AmyAc_arch_bac_AmyA"/>
    <property type="match status" value="1"/>
</dbReference>
<gene>
    <name evidence="3" type="ORF">GCM10023189_36120</name>
</gene>
<feature type="signal peptide" evidence="1">
    <location>
        <begin position="1"/>
        <end position="20"/>
    </location>
</feature>
<dbReference type="SUPFAM" id="SSF51011">
    <property type="entry name" value="Glycosyl hydrolase domain"/>
    <property type="match status" value="1"/>
</dbReference>
<evidence type="ECO:0000256" key="1">
    <source>
        <dbReference type="SAM" id="SignalP"/>
    </source>
</evidence>
<evidence type="ECO:0000313" key="4">
    <source>
        <dbReference type="Proteomes" id="UP001501175"/>
    </source>
</evidence>
<dbReference type="InterPro" id="IPR013780">
    <property type="entry name" value="Glyco_hydro_b"/>
</dbReference>
<dbReference type="Gene3D" id="3.20.20.80">
    <property type="entry name" value="Glycosidases"/>
    <property type="match status" value="1"/>
</dbReference>
<dbReference type="EMBL" id="BAABHD010000032">
    <property type="protein sequence ID" value="GAA4460665.1"/>
    <property type="molecule type" value="Genomic_DNA"/>
</dbReference>
<dbReference type="Pfam" id="PF16657">
    <property type="entry name" value="Malt_amylase_C"/>
    <property type="match status" value="1"/>
</dbReference>
<dbReference type="Gene3D" id="2.60.40.1180">
    <property type="entry name" value="Golgi alpha-mannosidase II"/>
    <property type="match status" value="1"/>
</dbReference>
<feature type="domain" description="Glycosyl hydrolase family 13 catalytic" evidence="2">
    <location>
        <begin position="56"/>
        <end position="377"/>
    </location>
</feature>
<dbReference type="Proteomes" id="UP001501175">
    <property type="component" value="Unassembled WGS sequence"/>
</dbReference>
<dbReference type="SMART" id="SM00642">
    <property type="entry name" value="Aamy"/>
    <property type="match status" value="1"/>
</dbReference>
<dbReference type="InterPro" id="IPR006047">
    <property type="entry name" value="GH13_cat_dom"/>
</dbReference>
<keyword evidence="1" id="KW-0732">Signal</keyword>
<evidence type="ECO:0000313" key="3">
    <source>
        <dbReference type="EMBL" id="GAA4460665.1"/>
    </source>
</evidence>
<dbReference type="PANTHER" id="PTHR47786:SF2">
    <property type="entry name" value="GLYCOSYL HYDROLASE FAMILY 13 CATALYTIC DOMAIN-CONTAINING PROTEIN"/>
    <property type="match status" value="1"/>
</dbReference>
<organism evidence="3 4">
    <name type="scientific">Nibrella saemangeumensis</name>
    <dbReference type="NCBI Taxonomy" id="1084526"/>
    <lineage>
        <taxon>Bacteria</taxon>
        <taxon>Pseudomonadati</taxon>
        <taxon>Bacteroidota</taxon>
        <taxon>Cytophagia</taxon>
        <taxon>Cytophagales</taxon>
        <taxon>Spirosomataceae</taxon>
        <taxon>Nibrella</taxon>
    </lineage>
</organism>
<dbReference type="GO" id="GO:0016787">
    <property type="term" value="F:hydrolase activity"/>
    <property type="evidence" value="ECO:0007669"/>
    <property type="project" value="UniProtKB-KW"/>
</dbReference>
<reference evidence="4" key="1">
    <citation type="journal article" date="2019" name="Int. J. Syst. Evol. Microbiol.">
        <title>The Global Catalogue of Microorganisms (GCM) 10K type strain sequencing project: providing services to taxonomists for standard genome sequencing and annotation.</title>
        <authorList>
            <consortium name="The Broad Institute Genomics Platform"/>
            <consortium name="The Broad Institute Genome Sequencing Center for Infectious Disease"/>
            <person name="Wu L."/>
            <person name="Ma J."/>
        </authorList>
    </citation>
    <scope>NUCLEOTIDE SEQUENCE [LARGE SCALE GENOMIC DNA]</scope>
    <source>
        <strain evidence="4">JCM 17927</strain>
    </source>
</reference>
<name>A0ABP8N6I3_9BACT</name>
<proteinExistence type="predicted"/>
<keyword evidence="3" id="KW-0378">Hydrolase</keyword>
<dbReference type="SUPFAM" id="SSF51445">
    <property type="entry name" value="(Trans)glycosidases"/>
    <property type="match status" value="1"/>
</dbReference>
<dbReference type="InterPro" id="IPR032091">
    <property type="entry name" value="Malt_amylase-like_C"/>
</dbReference>
<dbReference type="RefSeq" id="WP_345245521.1">
    <property type="nucleotide sequence ID" value="NZ_BAABHD010000032.1"/>
</dbReference>
<evidence type="ECO:0000259" key="2">
    <source>
        <dbReference type="SMART" id="SM00642"/>
    </source>
</evidence>
<comment type="caution">
    <text evidence="3">The sequence shown here is derived from an EMBL/GenBank/DDBJ whole genome shotgun (WGS) entry which is preliminary data.</text>
</comment>
<dbReference type="PROSITE" id="PS51257">
    <property type="entry name" value="PROKAR_LIPOPROTEIN"/>
    <property type="match status" value="1"/>
</dbReference>
<dbReference type="InterPro" id="IPR017853">
    <property type="entry name" value="GH"/>
</dbReference>